<gene>
    <name evidence="7" type="ORF">SAMN04489726_1277</name>
</gene>
<keyword evidence="5" id="KW-1015">Disulfide bond</keyword>
<evidence type="ECO:0000256" key="4">
    <source>
        <dbReference type="ARBA" id="ARBA00023125"/>
    </source>
</evidence>
<feature type="chain" id="PRO_5038502118" evidence="6">
    <location>
        <begin position="26"/>
        <end position="147"/>
    </location>
</feature>
<dbReference type="RefSeq" id="WP_043813973.1">
    <property type="nucleotide sequence ID" value="NZ_JOEF01000038.1"/>
</dbReference>
<keyword evidence="4" id="KW-0238">DNA-binding</keyword>
<evidence type="ECO:0000313" key="8">
    <source>
        <dbReference type="Proteomes" id="UP000183376"/>
    </source>
</evidence>
<dbReference type="Pfam" id="PF00960">
    <property type="entry name" value="Neocarzinostat"/>
    <property type="match status" value="1"/>
</dbReference>
<reference evidence="7 8" key="1">
    <citation type="submission" date="2016-10" db="EMBL/GenBank/DDBJ databases">
        <authorList>
            <person name="de Groot N.N."/>
        </authorList>
    </citation>
    <scope>NUCLEOTIDE SEQUENCE [LARGE SCALE GENOMIC DNA]</scope>
    <source>
        <strain evidence="7 8">DSM 44149</strain>
    </source>
</reference>
<dbReference type="Gene3D" id="2.60.40.230">
    <property type="entry name" value="Neocarzinostatin-like"/>
    <property type="match status" value="1"/>
</dbReference>
<dbReference type="eggNOG" id="ENOG5030PUC">
    <property type="taxonomic scope" value="Bacteria"/>
</dbReference>
<dbReference type="PRINTS" id="PR01885">
    <property type="entry name" value="MACROMOMYCIN"/>
</dbReference>
<keyword evidence="6" id="KW-0732">Signal</keyword>
<dbReference type="AlphaFoldDB" id="A0A1G9SN10"/>
<dbReference type="NCBIfam" id="NF040680">
    <property type="entry name" value="chromo_anti"/>
    <property type="match status" value="1"/>
</dbReference>
<dbReference type="EMBL" id="LT629701">
    <property type="protein sequence ID" value="SDM36838.1"/>
    <property type="molecule type" value="Genomic_DNA"/>
</dbReference>
<dbReference type="InterPro" id="IPR002186">
    <property type="entry name" value="Neocarzinostatin_fam"/>
</dbReference>
<dbReference type="InterPro" id="IPR027273">
    <property type="entry name" value="Neocarzinostatin-like"/>
</dbReference>
<name>A0A1G9SN10_ALLAB</name>
<keyword evidence="3" id="KW-0044">Antibiotic</keyword>
<dbReference type="SUPFAM" id="SSF49319">
    <property type="entry name" value="Actinoxanthin-like"/>
    <property type="match status" value="1"/>
</dbReference>
<evidence type="ECO:0000256" key="6">
    <source>
        <dbReference type="SAM" id="SignalP"/>
    </source>
</evidence>
<dbReference type="GO" id="GO:0003677">
    <property type="term" value="F:DNA binding"/>
    <property type="evidence" value="ECO:0007669"/>
    <property type="project" value="UniProtKB-KW"/>
</dbReference>
<keyword evidence="2" id="KW-0929">Antimicrobial</keyword>
<feature type="signal peptide" evidence="6">
    <location>
        <begin position="1"/>
        <end position="25"/>
    </location>
</feature>
<dbReference type="GO" id="GO:0042742">
    <property type="term" value="P:defense response to bacterium"/>
    <property type="evidence" value="ECO:0007669"/>
    <property type="project" value="UniProtKB-KW"/>
</dbReference>
<comment type="similarity">
    <text evidence="1">Belongs to the neocarzinostatin family.</text>
</comment>
<accession>A0A1G9SN10</accession>
<evidence type="ECO:0000256" key="3">
    <source>
        <dbReference type="ARBA" id="ARBA00023022"/>
    </source>
</evidence>
<evidence type="ECO:0000256" key="5">
    <source>
        <dbReference type="ARBA" id="ARBA00023157"/>
    </source>
</evidence>
<proteinExistence type="inferred from homology"/>
<evidence type="ECO:0000313" key="7">
    <source>
        <dbReference type="EMBL" id="SDM36838.1"/>
    </source>
</evidence>
<protein>
    <submittedName>
        <fullName evidence="7">Neocarzinostatin family protein</fullName>
    </submittedName>
</protein>
<dbReference type="Proteomes" id="UP000183376">
    <property type="component" value="Chromosome I"/>
</dbReference>
<dbReference type="STRING" id="211114.SAMN04489726_1277"/>
<keyword evidence="8" id="KW-1185">Reference proteome</keyword>
<sequence>MRSATLPGIARTAAVAAAAFGIAFAAAPAASADAARLTISPAAGLSDGAAVTATVSGFGAGESVLVLECAQPEPGLNVCNAAEPVRLTADGNGNASGRATARRTFTGVRLDGSVWGTVDCKTASGGCGFAASNAAQSAHAQAAISFS</sequence>
<organism evidence="7 8">
    <name type="scientific">Allokutzneria albata</name>
    <name type="common">Kibdelosporangium albatum</name>
    <dbReference type="NCBI Taxonomy" id="211114"/>
    <lineage>
        <taxon>Bacteria</taxon>
        <taxon>Bacillati</taxon>
        <taxon>Actinomycetota</taxon>
        <taxon>Actinomycetes</taxon>
        <taxon>Pseudonocardiales</taxon>
        <taxon>Pseudonocardiaceae</taxon>
        <taxon>Allokutzneria</taxon>
    </lineage>
</organism>
<evidence type="ECO:0000256" key="1">
    <source>
        <dbReference type="ARBA" id="ARBA00010648"/>
    </source>
</evidence>
<evidence type="ECO:0000256" key="2">
    <source>
        <dbReference type="ARBA" id="ARBA00022529"/>
    </source>
</evidence>